<dbReference type="NCBIfam" id="NF006005">
    <property type="entry name" value="PRK08136.1"/>
    <property type="match status" value="1"/>
</dbReference>
<dbReference type="PANTHER" id="PTHR43285">
    <property type="entry name" value="ANTHRANILATE PHOSPHORIBOSYLTRANSFERASE"/>
    <property type="match status" value="1"/>
</dbReference>
<dbReference type="GO" id="GO:0004048">
    <property type="term" value="F:anthranilate phosphoribosyltransferase activity"/>
    <property type="evidence" value="ECO:0007669"/>
    <property type="project" value="InterPro"/>
</dbReference>
<evidence type="ECO:0000313" key="5">
    <source>
        <dbReference type="Proteomes" id="UP000254848"/>
    </source>
</evidence>
<dbReference type="Pfam" id="PF02885">
    <property type="entry name" value="Glycos_trans_3N"/>
    <property type="match status" value="1"/>
</dbReference>
<dbReference type="InterPro" id="IPR005940">
    <property type="entry name" value="Anthranilate_Pribosyl_Tfrase"/>
</dbReference>
<dbReference type="RefSeq" id="WP_115459284.1">
    <property type="nucleotide sequence ID" value="NZ_QRAP01000007.1"/>
</dbReference>
<dbReference type="SUPFAM" id="SSF52418">
    <property type="entry name" value="Nucleoside phosphorylase/phosphoribosyltransferase catalytic domain"/>
    <property type="match status" value="1"/>
</dbReference>
<gene>
    <name evidence="4" type="ORF">C8D90_10757</name>
</gene>
<dbReference type="Proteomes" id="UP000254848">
    <property type="component" value="Unassembled WGS sequence"/>
</dbReference>
<dbReference type="InterPro" id="IPR036320">
    <property type="entry name" value="Glycosyl_Trfase_fam3_N_dom_sf"/>
</dbReference>
<dbReference type="InterPro" id="IPR035902">
    <property type="entry name" value="Nuc_phospho_transferase"/>
</dbReference>
<dbReference type="Gene3D" id="3.40.1030.10">
    <property type="entry name" value="Nucleoside phosphorylase/phosphoribosyltransferase catalytic domain"/>
    <property type="match status" value="1"/>
</dbReference>
<comment type="caution">
    <text evidence="4">The sequence shown here is derived from an EMBL/GenBank/DDBJ whole genome shotgun (WGS) entry which is preliminary data.</text>
</comment>
<evidence type="ECO:0000256" key="1">
    <source>
        <dbReference type="ARBA" id="ARBA00022676"/>
    </source>
</evidence>
<keyword evidence="1 4" id="KW-0328">Glycosyltransferase</keyword>
<dbReference type="InterPro" id="IPR017459">
    <property type="entry name" value="Glycosyl_Trfase_fam3_N_dom"/>
</dbReference>
<organism evidence="4 5">
    <name type="scientific">Enterobacillus tribolii</name>
    <dbReference type="NCBI Taxonomy" id="1487935"/>
    <lineage>
        <taxon>Bacteria</taxon>
        <taxon>Pseudomonadati</taxon>
        <taxon>Pseudomonadota</taxon>
        <taxon>Gammaproteobacteria</taxon>
        <taxon>Enterobacterales</taxon>
        <taxon>Hafniaceae</taxon>
        <taxon>Enterobacillus</taxon>
    </lineage>
</organism>
<keyword evidence="5" id="KW-1185">Reference proteome</keyword>
<dbReference type="Gene3D" id="1.20.970.10">
    <property type="entry name" value="Transferase, Pyrimidine Nucleoside Phosphorylase, Chain C"/>
    <property type="match status" value="1"/>
</dbReference>
<feature type="domain" description="Glycosyl transferase family 3 N-terminal" evidence="3">
    <location>
        <begin position="6"/>
        <end position="69"/>
    </location>
</feature>
<protein>
    <submittedName>
        <fullName evidence="4">Anthranilate phosphoribosyltransferase</fullName>
    </submittedName>
</protein>
<reference evidence="4 5" key="1">
    <citation type="submission" date="2018-07" db="EMBL/GenBank/DDBJ databases">
        <title>Genomic Encyclopedia of Type Strains, Phase IV (KMG-IV): sequencing the most valuable type-strain genomes for metagenomic binning, comparative biology and taxonomic classification.</title>
        <authorList>
            <person name="Goeker M."/>
        </authorList>
    </citation>
    <scope>NUCLEOTIDE SEQUENCE [LARGE SCALE GENOMIC DNA]</scope>
    <source>
        <strain evidence="4 5">DSM 103736</strain>
    </source>
</reference>
<accession>A0A370QM14</accession>
<evidence type="ECO:0000256" key="2">
    <source>
        <dbReference type="ARBA" id="ARBA00022679"/>
    </source>
</evidence>
<dbReference type="PANTHER" id="PTHR43285:SF4">
    <property type="entry name" value="TRANSFERASE"/>
    <property type="match status" value="1"/>
</dbReference>
<dbReference type="GO" id="GO:0005829">
    <property type="term" value="C:cytosol"/>
    <property type="evidence" value="ECO:0007669"/>
    <property type="project" value="TreeGrafter"/>
</dbReference>
<evidence type="ECO:0000313" key="4">
    <source>
        <dbReference type="EMBL" id="RDK89406.1"/>
    </source>
</evidence>
<dbReference type="SUPFAM" id="SSF47648">
    <property type="entry name" value="Nucleoside phosphorylase/phosphoribosyltransferase N-terminal domain"/>
    <property type="match status" value="1"/>
</dbReference>
<evidence type="ECO:0000259" key="3">
    <source>
        <dbReference type="Pfam" id="PF02885"/>
    </source>
</evidence>
<sequence>MSSFAHIIKEIGRGKQHARDMDTGQARALFDAMLGDEVPGLELGGILIALRIKGEAPEEMLGFYQSMQAGAVRLTPPPGGRLPVVIPSYNGARKQANLTPLLTMMLCRAGLPVLVHGVSSDPGRVTSAEIFARMGIPPSAPDGVRWEAGLPVFMPVEQLAPEMARLLALRWRMGVRNSAHTLIKLLDPFAGDSVRITSVSHPDYISRMASLFNHTGATALLLNGTEGEPYANPLRCPPMHLCRQGELNTLVEREAGKDCTPEALAAAKDAETTALWIQDCLDGRAAIPYNLRLQAAACLVAAGEVRTLEQGLDYLA</sequence>
<dbReference type="GO" id="GO:0000162">
    <property type="term" value="P:L-tryptophan biosynthetic process"/>
    <property type="evidence" value="ECO:0007669"/>
    <property type="project" value="InterPro"/>
</dbReference>
<keyword evidence="2 4" id="KW-0808">Transferase</keyword>
<dbReference type="AlphaFoldDB" id="A0A370QM14"/>
<dbReference type="OrthoDB" id="9768896at2"/>
<dbReference type="EMBL" id="QRAP01000007">
    <property type="protein sequence ID" value="RDK89406.1"/>
    <property type="molecule type" value="Genomic_DNA"/>
</dbReference>
<proteinExistence type="predicted"/>
<name>A0A370QM14_9GAMM</name>